<proteinExistence type="predicted"/>
<accession>A0A0F7L5E2</accession>
<sequence length="49" mass="5577">MIRSDKIIRNPITTPNLLGIKYTPVLPFYTSTFQLLYSCKVVINSNSNT</sequence>
<protein>
    <submittedName>
        <fullName evidence="1">Uncharacterized protein</fullName>
    </submittedName>
</protein>
<organism evidence="1">
    <name type="scientific">uncultured marine virus</name>
    <dbReference type="NCBI Taxonomy" id="186617"/>
    <lineage>
        <taxon>Viruses</taxon>
        <taxon>environmental samples</taxon>
    </lineage>
</organism>
<reference evidence="1" key="2">
    <citation type="submission" date="2015-03" db="EMBL/GenBank/DDBJ databases">
        <authorList>
            <person name="Chow C.-E.T."/>
            <person name="Winget D.M."/>
            <person name="White R.A.III."/>
            <person name="Hallam S.J."/>
            <person name="Suttle C.A."/>
        </authorList>
    </citation>
    <scope>NUCLEOTIDE SEQUENCE</scope>
    <source>
        <strain evidence="1">Anoxic2_2</strain>
    </source>
</reference>
<reference evidence="1" key="1">
    <citation type="journal article" date="2015" name="Front. Microbiol.">
        <title>Combining genomic sequencing methods to explore viral diversity and reveal potential virus-host interactions.</title>
        <authorList>
            <person name="Chow C.E."/>
            <person name="Winget D.M."/>
            <person name="White R.A.III."/>
            <person name="Hallam S.J."/>
            <person name="Suttle C.A."/>
        </authorList>
    </citation>
    <scope>NUCLEOTIDE SEQUENCE</scope>
    <source>
        <strain evidence="1">Anoxic2_2</strain>
    </source>
</reference>
<name>A0A0F7L5E2_9VIRU</name>
<evidence type="ECO:0000313" key="1">
    <source>
        <dbReference type="EMBL" id="AKH46753.1"/>
    </source>
</evidence>
<dbReference type="EMBL" id="KR029586">
    <property type="protein sequence ID" value="AKH46753.1"/>
    <property type="molecule type" value="Genomic_DNA"/>
</dbReference>